<keyword evidence="5" id="KW-1185">Reference proteome</keyword>
<dbReference type="EMBL" id="CP012390">
    <property type="protein sequence ID" value="ALE19404.1"/>
    <property type="molecule type" value="Genomic_DNA"/>
</dbReference>
<reference evidence="2" key="2">
    <citation type="journal article" date="2016" name="Int. J. Syst. Evol. Microbiol.">
        <title>Lawsonella clevelandensis gen. nov., sp. nov., a new member of the suborder Corynebacterineae isolated from human abscesses.</title>
        <authorList>
            <person name="Bell M.E."/>
            <person name="Bernard K.A."/>
            <person name="Harrington S.M."/>
            <person name="Patel N.B."/>
            <person name="Tucker T.A."/>
            <person name="Metcalfe M.G."/>
            <person name="McQuiston J.R."/>
        </authorList>
    </citation>
    <scope>NUCLEOTIDE SEQUENCE</scope>
    <source>
        <strain evidence="2">X1698</strain>
    </source>
</reference>
<sequence>MTIFSSRIAMCKARRGSALVALAVAGVFSLGTGTAQAAPALSATPTKGLHAGSVVKISLRGLDPLSGYNVGLCQTNYKGPIPLCTGERRQVGNQLWVTNSPGGTNPIPRNGAVDAKITVTLTGSTVPGKKVDCRKGCSITMFHDHVNGLDIIARVPVSIRY</sequence>
<dbReference type="GeneID" id="84895393"/>
<protein>
    <submittedName>
        <fullName evidence="2">Uncharacterized protein</fullName>
    </submittedName>
</protein>
<gene>
    <name evidence="2" type="ORF">AL705_07535</name>
    <name evidence="3" type="ORF">LC603019_01498</name>
</gene>
<evidence type="ECO:0000313" key="5">
    <source>
        <dbReference type="Proteomes" id="UP000324288"/>
    </source>
</evidence>
<dbReference type="InterPro" id="IPR027273">
    <property type="entry name" value="Neocarzinostatin-like"/>
</dbReference>
<dbReference type="AlphaFoldDB" id="A0A0M3TBX8"/>
<accession>A0A0M3TBX8</accession>
<evidence type="ECO:0000256" key="1">
    <source>
        <dbReference type="SAM" id="SignalP"/>
    </source>
</evidence>
<dbReference type="RefSeq" id="WP_053962475.1">
    <property type="nucleotide sequence ID" value="NZ_CAJPTR010000004.1"/>
</dbReference>
<reference evidence="2 4" key="1">
    <citation type="journal article" date="2015" name="Genome Announc.">
        <title>Complete Genome Sequences for Two Strains of a Novel Fastidious, Partially Acid-Fast, Gram-Positive Corynebacterineae Bacterium, Derived from Human Clinical Samples.</title>
        <authorList>
            <person name="Nicholson A.C."/>
            <person name="Bell M."/>
            <person name="Humrighouse B.W."/>
            <person name="McQuiston J.R."/>
        </authorList>
    </citation>
    <scope>NUCLEOTIDE SEQUENCE [LARGE SCALE GENOMIC DNA]</scope>
    <source>
        <strain evidence="2 4">X1698</strain>
    </source>
</reference>
<proteinExistence type="predicted"/>
<name>A0A0M3TBX8_9ACTN</name>
<dbReference type="SUPFAM" id="SSF49319">
    <property type="entry name" value="Actinoxanthin-like"/>
    <property type="match status" value="1"/>
</dbReference>
<evidence type="ECO:0000313" key="2">
    <source>
        <dbReference type="EMBL" id="ALE19404.1"/>
    </source>
</evidence>
<dbReference type="Gene3D" id="2.60.40.230">
    <property type="entry name" value="Neocarzinostatin-like"/>
    <property type="match status" value="1"/>
</dbReference>
<organism evidence="2 4">
    <name type="scientific">Lawsonella clevelandensis</name>
    <dbReference type="NCBI Taxonomy" id="1528099"/>
    <lineage>
        <taxon>Bacteria</taxon>
        <taxon>Bacillati</taxon>
        <taxon>Actinomycetota</taxon>
        <taxon>Actinomycetes</taxon>
        <taxon>Mycobacteriales</taxon>
        <taxon>Lawsonellaceae</taxon>
        <taxon>Lawsonella</taxon>
    </lineage>
</organism>
<dbReference type="EMBL" id="LR584267">
    <property type="protein sequence ID" value="VHO01564.1"/>
    <property type="molecule type" value="Genomic_DNA"/>
</dbReference>
<feature type="signal peptide" evidence="1">
    <location>
        <begin position="1"/>
        <end position="37"/>
    </location>
</feature>
<dbReference type="Proteomes" id="UP000324288">
    <property type="component" value="Chromosome"/>
</dbReference>
<dbReference type="OrthoDB" id="4427143at2"/>
<dbReference type="KEGG" id="cbq:AL705_07535"/>
<dbReference type="Proteomes" id="UP000068137">
    <property type="component" value="Chromosome"/>
</dbReference>
<feature type="chain" id="PRO_5044544828" evidence="1">
    <location>
        <begin position="38"/>
        <end position="161"/>
    </location>
</feature>
<evidence type="ECO:0000313" key="4">
    <source>
        <dbReference type="Proteomes" id="UP000068137"/>
    </source>
</evidence>
<evidence type="ECO:0000313" key="3">
    <source>
        <dbReference type="EMBL" id="VHO01564.1"/>
    </source>
</evidence>
<reference evidence="3 5" key="3">
    <citation type="submission" date="2019-04" db="EMBL/GenBank/DDBJ databases">
        <authorList>
            <person name="Seth-Smith MB H."/>
            <person name="Seth-Smith H."/>
        </authorList>
    </citation>
    <scope>NUCLEOTIDE SEQUENCE [LARGE SCALE GENOMIC DNA]</scope>
    <source>
        <strain evidence="3">USB-603019</strain>
    </source>
</reference>
<keyword evidence="1" id="KW-0732">Signal</keyword>